<keyword evidence="3" id="KW-1185">Reference proteome</keyword>
<proteinExistence type="inferred from homology"/>
<comment type="caution">
    <text evidence="2">The sequence shown here is derived from an EMBL/GenBank/DDBJ whole genome shotgun (WGS) entry which is preliminary data.</text>
</comment>
<dbReference type="PANTHER" id="PTHR21381">
    <property type="entry name" value="ZGC:162297"/>
    <property type="match status" value="1"/>
</dbReference>
<organism evidence="2 3">
    <name type="scientific">Tritrichomonas musculus</name>
    <dbReference type="NCBI Taxonomy" id="1915356"/>
    <lineage>
        <taxon>Eukaryota</taxon>
        <taxon>Metamonada</taxon>
        <taxon>Parabasalia</taxon>
        <taxon>Tritrichomonadida</taxon>
        <taxon>Tritrichomonadidae</taxon>
        <taxon>Tritrichomonas</taxon>
    </lineage>
</organism>
<dbReference type="Gene3D" id="3.20.20.70">
    <property type="entry name" value="Aldolase class I"/>
    <property type="match status" value="1"/>
</dbReference>
<evidence type="ECO:0000313" key="2">
    <source>
        <dbReference type="EMBL" id="KAK8836361.1"/>
    </source>
</evidence>
<dbReference type="EMBL" id="JAPFFF010000066">
    <property type="protein sequence ID" value="KAK8836361.1"/>
    <property type="molecule type" value="Genomic_DNA"/>
</dbReference>
<dbReference type="Proteomes" id="UP001470230">
    <property type="component" value="Unassembled WGS sequence"/>
</dbReference>
<reference evidence="2 3" key="1">
    <citation type="submission" date="2024-04" db="EMBL/GenBank/DDBJ databases">
        <title>Tritrichomonas musculus Genome.</title>
        <authorList>
            <person name="Alves-Ferreira E."/>
            <person name="Grigg M."/>
            <person name="Lorenzi H."/>
            <person name="Galac M."/>
        </authorList>
    </citation>
    <scope>NUCLEOTIDE SEQUENCE [LARGE SCALE GENOMIC DNA]</scope>
    <source>
        <strain evidence="2 3">EAF2021</strain>
    </source>
</reference>
<evidence type="ECO:0008006" key="4">
    <source>
        <dbReference type="Google" id="ProtNLM"/>
    </source>
</evidence>
<evidence type="ECO:0000313" key="3">
    <source>
        <dbReference type="Proteomes" id="UP001470230"/>
    </source>
</evidence>
<dbReference type="SUPFAM" id="SSF51366">
    <property type="entry name" value="Ribulose-phoshate binding barrel"/>
    <property type="match status" value="1"/>
</dbReference>
<dbReference type="InterPro" id="IPR013785">
    <property type="entry name" value="Aldolase_TIM"/>
</dbReference>
<protein>
    <recommendedName>
        <fullName evidence="4">Membrane biogenesis protein</fullName>
    </recommendedName>
</protein>
<name>A0ABR2GRQ8_9EUKA</name>
<gene>
    <name evidence="2" type="ORF">M9Y10_039704</name>
</gene>
<dbReference type="InterPro" id="IPR011060">
    <property type="entry name" value="RibuloseP-bd_barrel"/>
</dbReference>
<comment type="similarity">
    <text evidence="1">Belongs to the BtpA family.</text>
</comment>
<sequence>MCANFLSLFPNKKPIMAMLHMKGDRQMSALDRAKLELKQYLENGVDAVIIEDYFGSKKNCISMLEYLQKNCPDVIYGVNLLSSTPEEVFQVAQKYGAKFVQIDSVSGHLSPDSDTEFEESLKKARIPGIYLIGGVRFKYQPVCSGRSLEEDLRIGMKRCDAIAVTGSATGEITDIQKIRQFRSIIGDFPLVVAAGLTPDVIKEQLSVGDAGIVGSWLKVDHVDRGDVDPKNVREFMNVVSTVR</sequence>
<dbReference type="PANTHER" id="PTHR21381:SF3">
    <property type="entry name" value="SGC REGION PROTEIN SGCQ-RELATED"/>
    <property type="match status" value="1"/>
</dbReference>
<dbReference type="Pfam" id="PF03437">
    <property type="entry name" value="BtpA"/>
    <property type="match status" value="1"/>
</dbReference>
<dbReference type="InterPro" id="IPR005137">
    <property type="entry name" value="BtpA"/>
</dbReference>
<evidence type="ECO:0000256" key="1">
    <source>
        <dbReference type="ARBA" id="ARBA00006007"/>
    </source>
</evidence>
<accession>A0ABR2GRQ8</accession>